<feature type="transmembrane region" description="Helical" evidence="5">
    <location>
        <begin position="174"/>
        <end position="193"/>
    </location>
</feature>
<dbReference type="PANTHER" id="PTHR43826">
    <property type="entry name" value="GLUCOSE-6-PHOSPHATE EXCHANGER SLC37A4"/>
    <property type="match status" value="1"/>
</dbReference>
<evidence type="ECO:0000313" key="7">
    <source>
        <dbReference type="EMBL" id="OEJ66718.1"/>
    </source>
</evidence>
<dbReference type="GO" id="GO:0012505">
    <property type="term" value="C:endomembrane system"/>
    <property type="evidence" value="ECO:0007669"/>
    <property type="project" value="UniProtKB-SubCell"/>
</dbReference>
<evidence type="ECO:0000256" key="1">
    <source>
        <dbReference type="ARBA" id="ARBA00004127"/>
    </source>
</evidence>
<dbReference type="Proteomes" id="UP000095347">
    <property type="component" value="Unassembled WGS sequence"/>
</dbReference>
<dbReference type="PROSITE" id="PS50850">
    <property type="entry name" value="MFS"/>
    <property type="match status" value="1"/>
</dbReference>
<dbReference type="GO" id="GO:0016020">
    <property type="term" value="C:membrane"/>
    <property type="evidence" value="ECO:0007669"/>
    <property type="project" value="UniProtKB-ARBA"/>
</dbReference>
<evidence type="ECO:0000256" key="5">
    <source>
        <dbReference type="SAM" id="Phobius"/>
    </source>
</evidence>
<dbReference type="Gene3D" id="1.20.1250.20">
    <property type="entry name" value="MFS general substrate transporter like domains"/>
    <property type="match status" value="1"/>
</dbReference>
<accession>A0A1E5Q6Z7</accession>
<dbReference type="RefSeq" id="WP_069958238.1">
    <property type="nucleotide sequence ID" value="NZ_MCGG01000029.1"/>
</dbReference>
<protein>
    <recommendedName>
        <fullName evidence="6">Major facilitator superfamily (MFS) profile domain-containing protein</fullName>
    </recommendedName>
</protein>
<dbReference type="AlphaFoldDB" id="A0A1E5Q6Z7"/>
<keyword evidence="4 5" id="KW-0472">Membrane</keyword>
<dbReference type="InterPro" id="IPR020846">
    <property type="entry name" value="MFS_dom"/>
</dbReference>
<dbReference type="EMBL" id="MCGG01000029">
    <property type="protein sequence ID" value="OEJ66718.1"/>
    <property type="molecule type" value="Genomic_DNA"/>
</dbReference>
<sequence length="425" mass="45983">MNTQASPPLKMTISLALRVFLPFALGYFLSYLYRVVNAVIAPDLITDMGLDASTLGLLTAAYFFTFAAFQIPLGILLDHYGPRRIEAALLVFAALGAALFALAPNTPMLILARGLIGFGVSACLMAAFKAYVMWFAKERLALVNGFQMMAGGLGALAATQPVEVLLGFTDWRGVFWILAGLTLVSAAGVYFVVPDHRPLDQGTNRQPEAKLRDALAGVKTVFTSALFWRVAPLCVLSQAIFTSVLGLWSGPWLRDVAGFDRALAATYLFWIAAAMVAGFFTWGLVAERLQRLWGVRPMTVAVFGIICFMVVQSTIASELVLEYPTLILSAWMAFGFFATAGILPYAALSQVFPANLAGRVNTGLNLLVFVLAFVDQWAIGAVIDLWPQTASGGYASEGYQVAFGVLLGLQVMALVWYGARRSIRI</sequence>
<evidence type="ECO:0000259" key="6">
    <source>
        <dbReference type="PROSITE" id="PS50850"/>
    </source>
</evidence>
<organism evidence="7 8">
    <name type="scientific">Magnetovibrio blakemorei</name>
    <dbReference type="NCBI Taxonomy" id="28181"/>
    <lineage>
        <taxon>Bacteria</taxon>
        <taxon>Pseudomonadati</taxon>
        <taxon>Pseudomonadota</taxon>
        <taxon>Alphaproteobacteria</taxon>
        <taxon>Rhodospirillales</taxon>
        <taxon>Magnetovibrionaceae</taxon>
        <taxon>Magnetovibrio</taxon>
    </lineage>
</organism>
<keyword evidence="2 5" id="KW-0812">Transmembrane</keyword>
<evidence type="ECO:0000313" key="8">
    <source>
        <dbReference type="Proteomes" id="UP000095347"/>
    </source>
</evidence>
<feature type="transmembrane region" description="Helical" evidence="5">
    <location>
        <begin position="140"/>
        <end position="162"/>
    </location>
</feature>
<evidence type="ECO:0000256" key="3">
    <source>
        <dbReference type="ARBA" id="ARBA00022989"/>
    </source>
</evidence>
<feature type="transmembrane region" description="Helical" evidence="5">
    <location>
        <begin position="298"/>
        <end position="316"/>
    </location>
</feature>
<dbReference type="InterPro" id="IPR011701">
    <property type="entry name" value="MFS"/>
</dbReference>
<gene>
    <name evidence="7" type="ORF">BEN30_11615</name>
</gene>
<feature type="transmembrane region" description="Helical" evidence="5">
    <location>
        <begin position="360"/>
        <end position="379"/>
    </location>
</feature>
<dbReference type="InterPro" id="IPR036259">
    <property type="entry name" value="MFS_trans_sf"/>
</dbReference>
<feature type="transmembrane region" description="Helical" evidence="5">
    <location>
        <begin position="226"/>
        <end position="247"/>
    </location>
</feature>
<keyword evidence="3 5" id="KW-1133">Transmembrane helix</keyword>
<reference evidence="8" key="1">
    <citation type="submission" date="2016-07" db="EMBL/GenBank/DDBJ databases">
        <authorList>
            <person name="Florea S."/>
            <person name="Webb J.S."/>
            <person name="Jaromczyk J."/>
            <person name="Schardl C.L."/>
        </authorList>
    </citation>
    <scope>NUCLEOTIDE SEQUENCE [LARGE SCALE GENOMIC DNA]</scope>
    <source>
        <strain evidence="8">MV-1</strain>
    </source>
</reference>
<feature type="transmembrane region" description="Helical" evidence="5">
    <location>
        <begin position="12"/>
        <end position="33"/>
    </location>
</feature>
<feature type="transmembrane region" description="Helical" evidence="5">
    <location>
        <begin position="399"/>
        <end position="419"/>
    </location>
</feature>
<dbReference type="OrthoDB" id="272777at2"/>
<dbReference type="GO" id="GO:0061513">
    <property type="term" value="F:glucose 6-phosphate:phosphate antiporter activity"/>
    <property type="evidence" value="ECO:0007669"/>
    <property type="project" value="TreeGrafter"/>
</dbReference>
<dbReference type="STRING" id="28181.BEN30_11615"/>
<dbReference type="InterPro" id="IPR051337">
    <property type="entry name" value="OPA_Antiporter"/>
</dbReference>
<evidence type="ECO:0000256" key="2">
    <source>
        <dbReference type="ARBA" id="ARBA00022692"/>
    </source>
</evidence>
<proteinExistence type="predicted"/>
<dbReference type="PANTHER" id="PTHR43826:SF3">
    <property type="entry name" value="GLUCOSE-6-PHOSPHATE EXCHANGER SLC37A4"/>
    <property type="match status" value="1"/>
</dbReference>
<feature type="transmembrane region" description="Helical" evidence="5">
    <location>
        <begin position="328"/>
        <end position="348"/>
    </location>
</feature>
<feature type="transmembrane region" description="Helical" evidence="5">
    <location>
        <begin position="110"/>
        <end position="128"/>
    </location>
</feature>
<dbReference type="GO" id="GO:0035435">
    <property type="term" value="P:phosphate ion transmembrane transport"/>
    <property type="evidence" value="ECO:0007669"/>
    <property type="project" value="TreeGrafter"/>
</dbReference>
<evidence type="ECO:0000256" key="4">
    <source>
        <dbReference type="ARBA" id="ARBA00023136"/>
    </source>
</evidence>
<feature type="transmembrane region" description="Helical" evidence="5">
    <location>
        <begin position="87"/>
        <end position="104"/>
    </location>
</feature>
<dbReference type="Pfam" id="PF07690">
    <property type="entry name" value="MFS_1"/>
    <property type="match status" value="1"/>
</dbReference>
<comment type="caution">
    <text evidence="7">The sequence shown here is derived from an EMBL/GenBank/DDBJ whole genome shotgun (WGS) entry which is preliminary data.</text>
</comment>
<feature type="transmembrane region" description="Helical" evidence="5">
    <location>
        <begin position="267"/>
        <end position="286"/>
    </location>
</feature>
<comment type="subcellular location">
    <subcellularLocation>
        <location evidence="1">Endomembrane system</location>
        <topology evidence="1">Multi-pass membrane protein</topology>
    </subcellularLocation>
</comment>
<dbReference type="SUPFAM" id="SSF103473">
    <property type="entry name" value="MFS general substrate transporter"/>
    <property type="match status" value="1"/>
</dbReference>
<keyword evidence="8" id="KW-1185">Reference proteome</keyword>
<name>A0A1E5Q6Z7_9PROT</name>
<feature type="transmembrane region" description="Helical" evidence="5">
    <location>
        <begin position="53"/>
        <end position="75"/>
    </location>
</feature>
<feature type="domain" description="Major facilitator superfamily (MFS) profile" evidence="6">
    <location>
        <begin position="19"/>
        <end position="422"/>
    </location>
</feature>